<name>A0A8J9Y625_9NEOP</name>
<keyword evidence="11" id="KW-1185">Reference proteome</keyword>
<keyword evidence="4 8" id="KW-0812">Transmembrane</keyword>
<evidence type="ECO:0000256" key="3">
    <source>
        <dbReference type="ARBA" id="ARBA00022475"/>
    </source>
</evidence>
<keyword evidence="7" id="KW-0325">Glycoprotein</keyword>
<dbReference type="OrthoDB" id="16753at2759"/>
<comment type="similarity">
    <text evidence="2">Belongs to the G-protein coupled receptor 2 family.</text>
</comment>
<dbReference type="GO" id="GO:0008528">
    <property type="term" value="F:G protein-coupled peptide receptor activity"/>
    <property type="evidence" value="ECO:0007669"/>
    <property type="project" value="TreeGrafter"/>
</dbReference>
<gene>
    <name evidence="10" type="ORF">BINO364_LOCUS2930</name>
</gene>
<dbReference type="InterPro" id="IPR050332">
    <property type="entry name" value="GPCR_2"/>
</dbReference>
<keyword evidence="5 8" id="KW-1133">Transmembrane helix</keyword>
<feature type="transmembrane region" description="Helical" evidence="8">
    <location>
        <begin position="189"/>
        <end position="207"/>
    </location>
</feature>
<feature type="domain" description="G-protein coupled receptors family 2 profile 1" evidence="9">
    <location>
        <begin position="77"/>
        <end position="151"/>
    </location>
</feature>
<dbReference type="Gene3D" id="4.10.1240.10">
    <property type="entry name" value="GPCR, family 2, extracellular hormone receptor domain"/>
    <property type="match status" value="1"/>
</dbReference>
<evidence type="ECO:0000256" key="4">
    <source>
        <dbReference type="ARBA" id="ARBA00022692"/>
    </source>
</evidence>
<dbReference type="InterPro" id="IPR036445">
    <property type="entry name" value="GPCR_2_extracell_dom_sf"/>
</dbReference>
<keyword evidence="3" id="KW-1003">Cell membrane</keyword>
<accession>A0A8J9Y625</accession>
<evidence type="ECO:0000256" key="2">
    <source>
        <dbReference type="ARBA" id="ARBA00005314"/>
    </source>
</evidence>
<proteinExistence type="inferred from homology"/>
<feature type="transmembrane region" description="Helical" evidence="8">
    <location>
        <begin position="159"/>
        <end position="177"/>
    </location>
</feature>
<dbReference type="Gene3D" id="1.20.1070.10">
    <property type="entry name" value="Rhodopsin 7-helix transmembrane proteins"/>
    <property type="match status" value="1"/>
</dbReference>
<evidence type="ECO:0000256" key="7">
    <source>
        <dbReference type="ARBA" id="ARBA00023180"/>
    </source>
</evidence>
<evidence type="ECO:0000259" key="9">
    <source>
        <dbReference type="SMART" id="SM00008"/>
    </source>
</evidence>
<dbReference type="InterPro" id="IPR000832">
    <property type="entry name" value="GPCR_2_secretin-like"/>
</dbReference>
<dbReference type="InterPro" id="IPR017983">
    <property type="entry name" value="GPCR_2_secretin-like_CS"/>
</dbReference>
<dbReference type="Proteomes" id="UP000838878">
    <property type="component" value="Chromosome 11"/>
</dbReference>
<evidence type="ECO:0000256" key="6">
    <source>
        <dbReference type="ARBA" id="ARBA00023136"/>
    </source>
</evidence>
<organism evidence="10 11">
    <name type="scientific">Brenthis ino</name>
    <name type="common">lesser marbled fritillary</name>
    <dbReference type="NCBI Taxonomy" id="405034"/>
    <lineage>
        <taxon>Eukaryota</taxon>
        <taxon>Metazoa</taxon>
        <taxon>Ecdysozoa</taxon>
        <taxon>Arthropoda</taxon>
        <taxon>Hexapoda</taxon>
        <taxon>Insecta</taxon>
        <taxon>Pterygota</taxon>
        <taxon>Neoptera</taxon>
        <taxon>Endopterygota</taxon>
        <taxon>Lepidoptera</taxon>
        <taxon>Glossata</taxon>
        <taxon>Ditrysia</taxon>
        <taxon>Papilionoidea</taxon>
        <taxon>Nymphalidae</taxon>
        <taxon>Heliconiinae</taxon>
        <taxon>Argynnini</taxon>
        <taxon>Brenthis</taxon>
    </lineage>
</organism>
<evidence type="ECO:0000313" key="11">
    <source>
        <dbReference type="Proteomes" id="UP000838878"/>
    </source>
</evidence>
<evidence type="ECO:0000256" key="8">
    <source>
        <dbReference type="SAM" id="Phobius"/>
    </source>
</evidence>
<evidence type="ECO:0000256" key="1">
    <source>
        <dbReference type="ARBA" id="ARBA00004651"/>
    </source>
</evidence>
<dbReference type="SUPFAM" id="SSF111418">
    <property type="entry name" value="Hormone receptor domain"/>
    <property type="match status" value="1"/>
</dbReference>
<dbReference type="EMBL" id="OV170231">
    <property type="protein sequence ID" value="CAH0716096.1"/>
    <property type="molecule type" value="Genomic_DNA"/>
</dbReference>
<reference evidence="10" key="1">
    <citation type="submission" date="2021-12" db="EMBL/GenBank/DDBJ databases">
        <authorList>
            <person name="Martin H S."/>
        </authorList>
    </citation>
    <scope>NUCLEOTIDE SEQUENCE</scope>
</reference>
<evidence type="ECO:0000256" key="5">
    <source>
        <dbReference type="ARBA" id="ARBA00022989"/>
    </source>
</evidence>
<dbReference type="SMART" id="SM00008">
    <property type="entry name" value="HormR"/>
    <property type="match status" value="1"/>
</dbReference>
<feature type="transmembrane region" description="Helical" evidence="8">
    <location>
        <begin position="300"/>
        <end position="320"/>
    </location>
</feature>
<dbReference type="Pfam" id="PF02793">
    <property type="entry name" value="HRM"/>
    <property type="match status" value="1"/>
</dbReference>
<dbReference type="Pfam" id="PF00002">
    <property type="entry name" value="7tm_2"/>
    <property type="match status" value="1"/>
</dbReference>
<dbReference type="GO" id="GO:0007188">
    <property type="term" value="P:adenylate cyclase-modulating G protein-coupled receptor signaling pathway"/>
    <property type="evidence" value="ECO:0007669"/>
    <property type="project" value="TreeGrafter"/>
</dbReference>
<feature type="transmembrane region" description="Helical" evidence="8">
    <location>
        <begin position="260"/>
        <end position="280"/>
    </location>
</feature>
<dbReference type="GO" id="GO:0005886">
    <property type="term" value="C:plasma membrane"/>
    <property type="evidence" value="ECO:0007669"/>
    <property type="project" value="UniProtKB-SubCell"/>
</dbReference>
<feature type="non-terminal residue" evidence="10">
    <location>
        <position position="334"/>
    </location>
</feature>
<feature type="transmembrane region" description="Helical" evidence="8">
    <location>
        <begin position="227"/>
        <end position="248"/>
    </location>
</feature>
<sequence length="334" mass="38817">MCNKTIVKESTKIRKLLEAPVMAITKKMFNLSFKNHDGWGLDNVSADKMKLEQIKQSCFETSDNHSKYISTDEDSDLTNYCPRTFDGIACWDDTPAGATAFQNCPSIIVGFDSNRLAYKKCENDGHWLSRDGEIDWTDYTNCYDVKDLSIQVNNLSTTGYDICIITILMALFVSCYYKILRCRRIHMHMNLLGAFLVNNFIWWRWYGTKENNTDTLVQNTPCQFFDAVSTYTMVLNYMWMAIEGVYLYLSFRMFDLNENITLRGWHALGYATALFFALNYGAVRYVSGNTMRCLADHSQLFWVLFMPVMISMFITLWSTIRDHIMNNVEHDHIV</sequence>
<keyword evidence="6 8" id="KW-0472">Membrane</keyword>
<dbReference type="PANTHER" id="PTHR45620:SF32">
    <property type="entry name" value="DIURETIC HORMONE 31 RECEPTOR, ISOFORM C"/>
    <property type="match status" value="1"/>
</dbReference>
<dbReference type="PROSITE" id="PS00649">
    <property type="entry name" value="G_PROTEIN_RECEP_F2_1"/>
    <property type="match status" value="1"/>
</dbReference>
<dbReference type="PANTHER" id="PTHR45620">
    <property type="entry name" value="PDF RECEPTOR-LIKE PROTEIN-RELATED"/>
    <property type="match status" value="1"/>
</dbReference>
<dbReference type="InterPro" id="IPR001879">
    <property type="entry name" value="GPCR_2_extracellular_dom"/>
</dbReference>
<dbReference type="AlphaFoldDB" id="A0A8J9Y625"/>
<dbReference type="PRINTS" id="PR00249">
    <property type="entry name" value="GPCRSECRETIN"/>
</dbReference>
<evidence type="ECO:0000313" key="10">
    <source>
        <dbReference type="EMBL" id="CAH0716096.1"/>
    </source>
</evidence>
<protein>
    <recommendedName>
        <fullName evidence="9">G-protein coupled receptors family 2 profile 1 domain-containing protein</fullName>
    </recommendedName>
</protein>
<comment type="subcellular location">
    <subcellularLocation>
        <location evidence="1">Cell membrane</location>
        <topology evidence="1">Multi-pass membrane protein</topology>
    </subcellularLocation>
</comment>